<accession>G5J9X3</accession>
<dbReference type="Proteomes" id="UP000003477">
    <property type="component" value="Unassembled WGS sequence"/>
</dbReference>
<gene>
    <name evidence="3" type="ORF">CWATWH0003_4237</name>
</gene>
<feature type="coiled-coil region" evidence="1">
    <location>
        <begin position="67"/>
        <end position="199"/>
    </location>
</feature>
<feature type="region of interest" description="Disordered" evidence="2">
    <location>
        <begin position="1"/>
        <end position="24"/>
    </location>
</feature>
<dbReference type="EMBL" id="AESD01000640">
    <property type="protein sequence ID" value="EHJ11026.1"/>
    <property type="molecule type" value="Genomic_DNA"/>
</dbReference>
<sequence length="358" mass="41127">MGNYYSDQPIKPEFEPYLGETDPNQTLNTDFIMDLGNKKTEESSEITEVSIVEDHDIPLTQDWFNLARKLRGQNRQLLDTIVTLERDLSASRQELQDYQERSRHRNSLLSQQTAQLQSTQAENSHLREQLQTAQTELQQQQSHVESLKEQLQGDQEAFARLERQSALLKEETLQNKHQLVFKEEQIKELQQRLQRQQRYSLQYKSALDQCLSRHSKKTENPQPTEKTTVDEKTAPNVVSIQPWSSSREEKISPSSTKLDSSDHSLDPIDQTLEELFSLNPDANSKGTPTPSLSKTRHNIEEETATNEGENESQKEEIAINPQGIVLSSKAPFSFSIAPDRKEDAARDKVDLPSFLRRQ</sequence>
<dbReference type="PATRIC" id="fig|423471.3.peg.3973"/>
<organism evidence="3 4">
    <name type="scientific">Crocosphaera watsonii WH 0003</name>
    <dbReference type="NCBI Taxonomy" id="423471"/>
    <lineage>
        <taxon>Bacteria</taxon>
        <taxon>Bacillati</taxon>
        <taxon>Cyanobacteriota</taxon>
        <taxon>Cyanophyceae</taxon>
        <taxon>Oscillatoriophycideae</taxon>
        <taxon>Chroococcales</taxon>
        <taxon>Aphanothecaceae</taxon>
        <taxon>Crocosphaera</taxon>
    </lineage>
</organism>
<keyword evidence="1" id="KW-0175">Coiled coil</keyword>
<evidence type="ECO:0000256" key="1">
    <source>
        <dbReference type="SAM" id="Coils"/>
    </source>
</evidence>
<dbReference type="RefSeq" id="WP_007312164.1">
    <property type="nucleotide sequence ID" value="NZ_AESD01000640.1"/>
</dbReference>
<dbReference type="GeneID" id="88767692"/>
<feature type="region of interest" description="Disordered" evidence="2">
    <location>
        <begin position="212"/>
        <end position="315"/>
    </location>
</feature>
<proteinExistence type="predicted"/>
<feature type="region of interest" description="Disordered" evidence="2">
    <location>
        <begin position="338"/>
        <end position="358"/>
    </location>
</feature>
<dbReference type="AlphaFoldDB" id="G5J9X3"/>
<feature type="compositionally biased region" description="Acidic residues" evidence="2">
    <location>
        <begin position="301"/>
        <end position="310"/>
    </location>
</feature>
<name>G5J9X3_CROWT</name>
<comment type="caution">
    <text evidence="3">The sequence shown here is derived from an EMBL/GenBank/DDBJ whole genome shotgun (WGS) entry which is preliminary data.</text>
</comment>
<protein>
    <submittedName>
        <fullName evidence="3">Uncharacterized protein</fullName>
    </submittedName>
</protein>
<evidence type="ECO:0000313" key="4">
    <source>
        <dbReference type="Proteomes" id="UP000003477"/>
    </source>
</evidence>
<evidence type="ECO:0000313" key="3">
    <source>
        <dbReference type="EMBL" id="EHJ11026.1"/>
    </source>
</evidence>
<reference evidence="3 4" key="1">
    <citation type="journal article" date="2011" name="Front. Microbiol.">
        <title>Two Strains of Crocosphaera watsonii with Highly Conserved Genomes are Distinguished by Strain-Specific Features.</title>
        <authorList>
            <person name="Bench S.R."/>
            <person name="Ilikchyan I.N."/>
            <person name="Tripp H.J."/>
            <person name="Zehr J.P."/>
        </authorList>
    </citation>
    <scope>NUCLEOTIDE SEQUENCE [LARGE SCALE GENOMIC DNA]</scope>
    <source>
        <strain evidence="3 4">WH 0003</strain>
    </source>
</reference>
<feature type="compositionally biased region" description="Polar residues" evidence="2">
    <location>
        <begin position="280"/>
        <end position="293"/>
    </location>
</feature>
<evidence type="ECO:0000256" key="2">
    <source>
        <dbReference type="SAM" id="MobiDB-lite"/>
    </source>
</evidence>
<feature type="compositionally biased region" description="Basic and acidic residues" evidence="2">
    <location>
        <begin position="338"/>
        <end position="350"/>
    </location>
</feature>